<gene>
    <name evidence="2" type="ORF">SAMN05421831_10753</name>
</gene>
<proteinExistence type="predicted"/>
<keyword evidence="1" id="KW-1133">Transmembrane helix</keyword>
<evidence type="ECO:0000313" key="3">
    <source>
        <dbReference type="Proteomes" id="UP000242999"/>
    </source>
</evidence>
<evidence type="ECO:0000256" key="1">
    <source>
        <dbReference type="SAM" id="Phobius"/>
    </source>
</evidence>
<organism evidence="2 3">
    <name type="scientific">Allopseudospirillum japonicum</name>
    <dbReference type="NCBI Taxonomy" id="64971"/>
    <lineage>
        <taxon>Bacteria</taxon>
        <taxon>Pseudomonadati</taxon>
        <taxon>Pseudomonadota</taxon>
        <taxon>Gammaproteobacteria</taxon>
        <taxon>Oceanospirillales</taxon>
        <taxon>Oceanospirillaceae</taxon>
        <taxon>Allopseudospirillum</taxon>
    </lineage>
</organism>
<sequence>MAWLVVVITILAVVIFLSAMYFNFNNIELEQSYQQTKSPEVDLEKLSSMVAEKILAELRTTSEKELNENGLESNFMFGRISDEKTSNVIDFNTRVEGLRNVGN</sequence>
<keyword evidence="3" id="KW-1185">Reference proteome</keyword>
<dbReference type="RefSeq" id="WP_093309709.1">
    <property type="nucleotide sequence ID" value="NZ_FNYH01000007.1"/>
</dbReference>
<keyword evidence="1" id="KW-0812">Transmembrane</keyword>
<reference evidence="3" key="1">
    <citation type="submission" date="2016-10" db="EMBL/GenBank/DDBJ databases">
        <authorList>
            <person name="Varghese N."/>
            <person name="Submissions S."/>
        </authorList>
    </citation>
    <scope>NUCLEOTIDE SEQUENCE [LARGE SCALE GENOMIC DNA]</scope>
    <source>
        <strain evidence="3">DSM 7165</strain>
    </source>
</reference>
<keyword evidence="1" id="KW-0472">Membrane</keyword>
<name>A0A1H6SU80_9GAMM</name>
<protein>
    <submittedName>
        <fullName evidence="2">Uncharacterized protein</fullName>
    </submittedName>
</protein>
<accession>A0A1H6SU80</accession>
<dbReference type="EMBL" id="FNYH01000007">
    <property type="protein sequence ID" value="SEI67495.1"/>
    <property type="molecule type" value="Genomic_DNA"/>
</dbReference>
<dbReference type="STRING" id="64971.SAMN05421831_10753"/>
<evidence type="ECO:0000313" key="2">
    <source>
        <dbReference type="EMBL" id="SEI67495.1"/>
    </source>
</evidence>
<feature type="transmembrane region" description="Helical" evidence="1">
    <location>
        <begin position="6"/>
        <end position="24"/>
    </location>
</feature>
<dbReference type="AlphaFoldDB" id="A0A1H6SU80"/>
<dbReference type="Proteomes" id="UP000242999">
    <property type="component" value="Unassembled WGS sequence"/>
</dbReference>